<feature type="transmembrane region" description="Helical" evidence="6">
    <location>
        <begin position="120"/>
        <end position="142"/>
    </location>
</feature>
<feature type="transmembrane region" description="Helical" evidence="6">
    <location>
        <begin position="85"/>
        <end position="114"/>
    </location>
</feature>
<comment type="subcellular location">
    <subcellularLocation>
        <location evidence="1">Cell membrane</location>
        <topology evidence="1">Multi-pass membrane protein</topology>
    </subcellularLocation>
</comment>
<evidence type="ECO:0000313" key="10">
    <source>
        <dbReference type="Proteomes" id="UP000503251"/>
    </source>
</evidence>
<feature type="transmembrane region" description="Helical" evidence="6">
    <location>
        <begin position="365"/>
        <end position="385"/>
    </location>
</feature>
<dbReference type="GO" id="GO:0005886">
    <property type="term" value="C:plasma membrane"/>
    <property type="evidence" value="ECO:0007669"/>
    <property type="project" value="UniProtKB-SubCell"/>
</dbReference>
<dbReference type="Proteomes" id="UP000503251">
    <property type="component" value="Chromosome"/>
</dbReference>
<dbReference type="EMBL" id="CP039543">
    <property type="protein sequence ID" value="QJT08420.1"/>
    <property type="molecule type" value="Genomic_DNA"/>
</dbReference>
<feature type="transmembrane region" description="Helical" evidence="6">
    <location>
        <begin position="263"/>
        <end position="286"/>
    </location>
</feature>
<dbReference type="Pfam" id="PF01943">
    <property type="entry name" value="Polysacc_synt"/>
    <property type="match status" value="1"/>
</dbReference>
<dbReference type="RefSeq" id="WP_144305840.1">
    <property type="nucleotide sequence ID" value="NZ_CP039543.1"/>
</dbReference>
<name>A0A6P1ZG66_9BACT</name>
<gene>
    <name evidence="8" type="ORF">DQK91_13200</name>
    <name evidence="7" type="ORF">E8L03_05540</name>
</gene>
<keyword evidence="2" id="KW-1003">Cell membrane</keyword>
<feature type="transmembrane region" description="Helical" evidence="6">
    <location>
        <begin position="220"/>
        <end position="243"/>
    </location>
</feature>
<reference evidence="7 10" key="2">
    <citation type="submission" date="2019-04" db="EMBL/GenBank/DDBJ databases">
        <title>Isolation and culture of sulfate reducing bacteria from the cold seep of the South China Sea.</title>
        <authorList>
            <person name="Sun C."/>
            <person name="Liu R."/>
        </authorList>
    </citation>
    <scope>NUCLEOTIDE SEQUENCE [LARGE SCALE GENOMIC DNA]</scope>
    <source>
        <strain evidence="7 10">CS1</strain>
    </source>
</reference>
<protein>
    <submittedName>
        <fullName evidence="8">Polysaccharide biosynthesis protein</fullName>
    </submittedName>
</protein>
<evidence type="ECO:0000313" key="7">
    <source>
        <dbReference type="EMBL" id="QJT08420.1"/>
    </source>
</evidence>
<evidence type="ECO:0000256" key="3">
    <source>
        <dbReference type="ARBA" id="ARBA00022692"/>
    </source>
</evidence>
<evidence type="ECO:0000256" key="5">
    <source>
        <dbReference type="ARBA" id="ARBA00023136"/>
    </source>
</evidence>
<feature type="transmembrane region" description="Helical" evidence="6">
    <location>
        <begin position="336"/>
        <end position="358"/>
    </location>
</feature>
<feature type="transmembrane region" description="Helical" evidence="6">
    <location>
        <begin position="179"/>
        <end position="199"/>
    </location>
</feature>
<keyword evidence="10" id="KW-1185">Reference proteome</keyword>
<dbReference type="AlphaFoldDB" id="A0A6P1ZG66"/>
<dbReference type="PANTHER" id="PTHR30250">
    <property type="entry name" value="PST FAMILY PREDICTED COLANIC ACID TRANSPORTER"/>
    <property type="match status" value="1"/>
</dbReference>
<evidence type="ECO:0000256" key="2">
    <source>
        <dbReference type="ARBA" id="ARBA00022475"/>
    </source>
</evidence>
<feature type="transmembrane region" description="Helical" evidence="6">
    <location>
        <begin position="46"/>
        <end position="64"/>
    </location>
</feature>
<reference evidence="8 9" key="1">
    <citation type="submission" date="2018-06" db="EMBL/GenBank/DDBJ databases">
        <title>Complete genome of Desulfovibrio marinus P48SEP.</title>
        <authorList>
            <person name="Crispim J.S."/>
            <person name="Vidigal P.M.P."/>
            <person name="Silva L.C.F."/>
            <person name="Araujo L.C."/>
            <person name="Laguardia C.N."/>
            <person name="Dias R.S."/>
            <person name="Sousa M.P."/>
            <person name="Paula S.O."/>
            <person name="Silva C."/>
        </authorList>
    </citation>
    <scope>NUCLEOTIDE SEQUENCE [LARGE SCALE GENOMIC DNA]</scope>
    <source>
        <strain evidence="8 9">P48SEP</strain>
    </source>
</reference>
<dbReference type="Proteomes" id="UP000434052">
    <property type="component" value="Unassembled WGS sequence"/>
</dbReference>
<dbReference type="InterPro" id="IPR002797">
    <property type="entry name" value="Polysacc_synth"/>
</dbReference>
<accession>A0A6P1ZG66</accession>
<evidence type="ECO:0000313" key="8">
    <source>
        <dbReference type="EMBL" id="TVM33171.1"/>
    </source>
</evidence>
<keyword evidence="3 6" id="KW-0812">Transmembrane</keyword>
<dbReference type="OrthoDB" id="5442014at2"/>
<feature type="transmembrane region" description="Helical" evidence="6">
    <location>
        <begin position="391"/>
        <end position="412"/>
    </location>
</feature>
<proteinExistence type="predicted"/>
<organism evidence="8 9">
    <name type="scientific">Oceanidesulfovibrio marinus</name>
    <dbReference type="NCBI Taxonomy" id="370038"/>
    <lineage>
        <taxon>Bacteria</taxon>
        <taxon>Pseudomonadati</taxon>
        <taxon>Thermodesulfobacteriota</taxon>
        <taxon>Desulfovibrionia</taxon>
        <taxon>Desulfovibrionales</taxon>
        <taxon>Desulfovibrionaceae</taxon>
        <taxon>Oceanidesulfovibrio</taxon>
    </lineage>
</organism>
<evidence type="ECO:0000256" key="6">
    <source>
        <dbReference type="SAM" id="Phobius"/>
    </source>
</evidence>
<feature type="transmembrane region" description="Helical" evidence="6">
    <location>
        <begin position="419"/>
        <end position="438"/>
    </location>
</feature>
<evidence type="ECO:0000256" key="4">
    <source>
        <dbReference type="ARBA" id="ARBA00022989"/>
    </source>
</evidence>
<feature type="transmembrane region" description="Helical" evidence="6">
    <location>
        <begin position="20"/>
        <end position="40"/>
    </location>
</feature>
<dbReference type="PANTHER" id="PTHR30250:SF11">
    <property type="entry name" value="O-ANTIGEN TRANSPORTER-RELATED"/>
    <property type="match status" value="1"/>
</dbReference>
<feature type="transmembrane region" description="Helical" evidence="6">
    <location>
        <begin position="298"/>
        <end position="316"/>
    </location>
</feature>
<feature type="transmembrane region" description="Helical" evidence="6">
    <location>
        <begin position="154"/>
        <end position="173"/>
    </location>
</feature>
<dbReference type="InterPro" id="IPR050833">
    <property type="entry name" value="Poly_Biosynth_Transport"/>
</dbReference>
<dbReference type="EMBL" id="QMIF01000008">
    <property type="protein sequence ID" value="TVM33171.1"/>
    <property type="molecule type" value="Genomic_DNA"/>
</dbReference>
<evidence type="ECO:0000313" key="9">
    <source>
        <dbReference type="Proteomes" id="UP000434052"/>
    </source>
</evidence>
<evidence type="ECO:0000256" key="1">
    <source>
        <dbReference type="ARBA" id="ARBA00004651"/>
    </source>
</evidence>
<keyword evidence="4 6" id="KW-1133">Transmembrane helix</keyword>
<sequence>MTDTQSSAGASHRIFRKFAYLFSAHGIRQALETVFLIYLARHSSETYGQFMLAISVGQIMLFVAEFGLNQHLATLLARKKHYPSVILMQVTLVKSILLGLSWLGMLIFIFWQGYTPEMKMLVIIISTGIGLEALASSFYVACQVLDRQDVEGRWRSIAAFAGYGFGIATLVGGMNSVVVAFYMMIETTIAISGAGMSILRRARARIKPEQIKLIWKTWRGGLVYTLMAIAAIFYNKLNLFFLQKYGGAVGVAQYSVTWQLVDGLSVMVSGMLLRRVLFPLFVKLWVSNRQEFFDLARNTSRWLIATALPVMFILAVESDRMIPLIFGDGYSDAIWMQRYLVGCIFFAFIHNLAHYLMISIQRERLLLIFYLLGLAFNLVCCIVLIPKYPLLGTALSIVMTKGFVALMTVTFCQFRLRMIPLAGVFHIVLAVAAGALLYVVGIKYLFREAGELLALAPMLFLAWQWRRSLTQRTQSII</sequence>
<keyword evidence="5 6" id="KW-0472">Membrane</keyword>